<accession>A0A2P5YE85</accession>
<dbReference type="EMBL" id="KZ663309">
    <property type="protein sequence ID" value="PPS13851.1"/>
    <property type="molecule type" value="Genomic_DNA"/>
</dbReference>
<sequence>MTGDGTANTAPKVEVARQQALNMEAKTSRGGNNILDCRRDFNLKEKKEIENGHKSNGMGEGVKQWRRLRPIDQICAGDGGGEIVDILMCRSELLDVVASDALFFL</sequence>
<evidence type="ECO:0000313" key="1">
    <source>
        <dbReference type="EMBL" id="PPS13851.1"/>
    </source>
</evidence>
<protein>
    <submittedName>
        <fullName evidence="1">Uncharacterized protein</fullName>
    </submittedName>
</protein>
<reference evidence="1 2" key="1">
    <citation type="submission" date="2015-01" db="EMBL/GenBank/DDBJ databases">
        <title>Genome of allotetraploid Gossypium barbadense reveals genomic plasticity and fiber elongation in cotton evolution.</title>
        <authorList>
            <person name="Chen X."/>
            <person name="Liu X."/>
            <person name="Zhao B."/>
            <person name="Zheng H."/>
            <person name="Hu Y."/>
            <person name="Lu G."/>
            <person name="Yang C."/>
            <person name="Chen J."/>
            <person name="Shan C."/>
            <person name="Zhang L."/>
            <person name="Zhou Y."/>
            <person name="Wang L."/>
            <person name="Guo W."/>
            <person name="Bai Y."/>
            <person name="Ruan J."/>
            <person name="Shangguan X."/>
            <person name="Mao Y."/>
            <person name="Jiang J."/>
            <person name="Zhu Y."/>
            <person name="Lei J."/>
            <person name="Kang H."/>
            <person name="Chen S."/>
            <person name="He X."/>
            <person name="Wang R."/>
            <person name="Wang Y."/>
            <person name="Chen J."/>
            <person name="Wang L."/>
            <person name="Yu S."/>
            <person name="Wang B."/>
            <person name="Wei J."/>
            <person name="Song S."/>
            <person name="Lu X."/>
            <person name="Gao Z."/>
            <person name="Gu W."/>
            <person name="Deng X."/>
            <person name="Ma D."/>
            <person name="Wang S."/>
            <person name="Liang W."/>
            <person name="Fang L."/>
            <person name="Cai C."/>
            <person name="Zhu X."/>
            <person name="Zhou B."/>
            <person name="Zhang Y."/>
            <person name="Chen Z."/>
            <person name="Xu S."/>
            <person name="Zhu R."/>
            <person name="Wang S."/>
            <person name="Zhang T."/>
            <person name="Zhao G."/>
        </authorList>
    </citation>
    <scope>NUCLEOTIDE SEQUENCE [LARGE SCALE GENOMIC DNA]</scope>
    <source>
        <strain evidence="2">cv. Xinhai21</strain>
        <tissue evidence="1">Leaf</tissue>
    </source>
</reference>
<proteinExistence type="predicted"/>
<dbReference type="Proteomes" id="UP000239757">
    <property type="component" value="Unassembled WGS sequence"/>
</dbReference>
<name>A0A2P5YE85_GOSBA</name>
<gene>
    <name evidence="1" type="ORF">GOBAR_AA06737</name>
</gene>
<evidence type="ECO:0000313" key="2">
    <source>
        <dbReference type="Proteomes" id="UP000239757"/>
    </source>
</evidence>
<dbReference type="AlphaFoldDB" id="A0A2P5YE85"/>
<organism evidence="1 2">
    <name type="scientific">Gossypium barbadense</name>
    <name type="common">Sea Island cotton</name>
    <name type="synonym">Hibiscus barbadensis</name>
    <dbReference type="NCBI Taxonomy" id="3634"/>
    <lineage>
        <taxon>Eukaryota</taxon>
        <taxon>Viridiplantae</taxon>
        <taxon>Streptophyta</taxon>
        <taxon>Embryophyta</taxon>
        <taxon>Tracheophyta</taxon>
        <taxon>Spermatophyta</taxon>
        <taxon>Magnoliopsida</taxon>
        <taxon>eudicotyledons</taxon>
        <taxon>Gunneridae</taxon>
        <taxon>Pentapetalae</taxon>
        <taxon>rosids</taxon>
        <taxon>malvids</taxon>
        <taxon>Malvales</taxon>
        <taxon>Malvaceae</taxon>
        <taxon>Malvoideae</taxon>
        <taxon>Gossypium</taxon>
    </lineage>
</organism>